<dbReference type="AlphaFoldDB" id="A0A8H7S2G5"/>
<dbReference type="GO" id="GO:0044732">
    <property type="term" value="C:mitotic spindle pole body"/>
    <property type="evidence" value="ECO:0007669"/>
    <property type="project" value="TreeGrafter"/>
</dbReference>
<dbReference type="GO" id="GO:0031122">
    <property type="term" value="P:cytoplasmic microtubule organization"/>
    <property type="evidence" value="ECO:0007669"/>
    <property type="project" value="TreeGrafter"/>
</dbReference>
<dbReference type="GO" id="GO:0051225">
    <property type="term" value="P:spindle assembly"/>
    <property type="evidence" value="ECO:0007669"/>
    <property type="project" value="TreeGrafter"/>
</dbReference>
<keyword evidence="2 5" id="KW-0963">Cytoplasm</keyword>
<dbReference type="InterPro" id="IPR040457">
    <property type="entry name" value="GCP_C"/>
</dbReference>
<comment type="subcellular location">
    <subcellularLocation>
        <location evidence="5">Cytoplasm</location>
        <location evidence="5">Cytoskeleton</location>
        <location evidence="5">Microtubule organizing center</location>
    </subcellularLocation>
</comment>
<dbReference type="GO" id="GO:0043015">
    <property type="term" value="F:gamma-tubulin binding"/>
    <property type="evidence" value="ECO:0007669"/>
    <property type="project" value="InterPro"/>
</dbReference>
<dbReference type="FunFam" id="1.20.120.1900:FF:000011">
    <property type="entry name" value="Spindle pole body component"/>
    <property type="match status" value="1"/>
</dbReference>
<keyword evidence="3 5" id="KW-0493">Microtubule</keyword>
<dbReference type="Proteomes" id="UP000646827">
    <property type="component" value="Unassembled WGS sequence"/>
</dbReference>
<evidence type="ECO:0000256" key="1">
    <source>
        <dbReference type="ARBA" id="ARBA00010337"/>
    </source>
</evidence>
<dbReference type="EMBL" id="JAEPRB010000146">
    <property type="protein sequence ID" value="KAG2220276.1"/>
    <property type="molecule type" value="Genomic_DNA"/>
</dbReference>
<dbReference type="OrthoDB" id="2192946at2759"/>
<dbReference type="GO" id="GO:0051011">
    <property type="term" value="F:microtubule minus-end binding"/>
    <property type="evidence" value="ECO:0007669"/>
    <property type="project" value="TreeGrafter"/>
</dbReference>
<keyword evidence="10" id="KW-1185">Reference proteome</keyword>
<dbReference type="GO" id="GO:0000930">
    <property type="term" value="C:gamma-tubulin complex"/>
    <property type="evidence" value="ECO:0007669"/>
    <property type="project" value="TreeGrafter"/>
</dbReference>
<dbReference type="GO" id="GO:0000922">
    <property type="term" value="C:spindle pole"/>
    <property type="evidence" value="ECO:0007669"/>
    <property type="project" value="InterPro"/>
</dbReference>
<reference evidence="9 10" key="1">
    <citation type="submission" date="2020-12" db="EMBL/GenBank/DDBJ databases">
        <title>Metabolic potential, ecology and presence of endohyphal bacteria is reflected in genomic diversity of Mucoromycotina.</title>
        <authorList>
            <person name="Muszewska A."/>
            <person name="Okrasinska A."/>
            <person name="Steczkiewicz K."/>
            <person name="Drgas O."/>
            <person name="Orlowska M."/>
            <person name="Perlinska-Lenart U."/>
            <person name="Aleksandrzak-Piekarczyk T."/>
            <person name="Szatraj K."/>
            <person name="Zielenkiewicz U."/>
            <person name="Pilsyk S."/>
            <person name="Malc E."/>
            <person name="Mieczkowski P."/>
            <person name="Kruszewska J.S."/>
            <person name="Biernat P."/>
            <person name="Pawlowska J."/>
        </authorList>
    </citation>
    <scope>NUCLEOTIDE SEQUENCE [LARGE SCALE GENOMIC DNA]</scope>
    <source>
        <strain evidence="9 10">CBS 142.35</strain>
    </source>
</reference>
<feature type="domain" description="Gamma tubulin complex component protein N-terminal" evidence="8">
    <location>
        <begin position="115"/>
        <end position="491"/>
    </location>
</feature>
<evidence type="ECO:0000259" key="8">
    <source>
        <dbReference type="Pfam" id="PF17681"/>
    </source>
</evidence>
<evidence type="ECO:0000256" key="2">
    <source>
        <dbReference type="ARBA" id="ARBA00022490"/>
    </source>
</evidence>
<comment type="similarity">
    <text evidence="1 5">Belongs to the TUBGCP family.</text>
</comment>
<keyword evidence="4 5" id="KW-0206">Cytoskeleton</keyword>
<dbReference type="Gene3D" id="1.20.120.1900">
    <property type="entry name" value="Gamma-tubulin complex, C-terminal domain"/>
    <property type="match status" value="1"/>
</dbReference>
<feature type="compositionally biased region" description="Low complexity" evidence="6">
    <location>
        <begin position="1"/>
        <end position="16"/>
    </location>
</feature>
<dbReference type="InterPro" id="IPR007259">
    <property type="entry name" value="GCP"/>
</dbReference>
<dbReference type="PANTHER" id="PTHR19302">
    <property type="entry name" value="GAMMA TUBULIN COMPLEX PROTEIN"/>
    <property type="match status" value="1"/>
</dbReference>
<evidence type="ECO:0000259" key="7">
    <source>
        <dbReference type="Pfam" id="PF04130"/>
    </source>
</evidence>
<organism evidence="9 10">
    <name type="scientific">Circinella minor</name>
    <dbReference type="NCBI Taxonomy" id="1195481"/>
    <lineage>
        <taxon>Eukaryota</taxon>
        <taxon>Fungi</taxon>
        <taxon>Fungi incertae sedis</taxon>
        <taxon>Mucoromycota</taxon>
        <taxon>Mucoromycotina</taxon>
        <taxon>Mucoromycetes</taxon>
        <taxon>Mucorales</taxon>
        <taxon>Lichtheimiaceae</taxon>
        <taxon>Circinella</taxon>
    </lineage>
</organism>
<evidence type="ECO:0000256" key="4">
    <source>
        <dbReference type="ARBA" id="ARBA00023212"/>
    </source>
</evidence>
<dbReference type="Pfam" id="PF17681">
    <property type="entry name" value="GCP_N_terminal"/>
    <property type="match status" value="1"/>
</dbReference>
<dbReference type="GO" id="GO:0000278">
    <property type="term" value="P:mitotic cell cycle"/>
    <property type="evidence" value="ECO:0007669"/>
    <property type="project" value="TreeGrafter"/>
</dbReference>
<feature type="domain" description="Gamma tubulin complex component C-terminal" evidence="7">
    <location>
        <begin position="494"/>
        <end position="883"/>
    </location>
</feature>
<name>A0A8H7S2G5_9FUNG</name>
<comment type="caution">
    <text evidence="9">The sequence shown here is derived from an EMBL/GenBank/DDBJ whole genome shotgun (WGS) entry which is preliminary data.</text>
</comment>
<dbReference type="GO" id="GO:0051321">
    <property type="term" value="P:meiotic cell cycle"/>
    <property type="evidence" value="ECO:0007669"/>
    <property type="project" value="TreeGrafter"/>
</dbReference>
<dbReference type="PANTHER" id="PTHR19302:SF13">
    <property type="entry name" value="GAMMA-TUBULIN COMPLEX COMPONENT 2"/>
    <property type="match status" value="1"/>
</dbReference>
<accession>A0A8H7S2G5</accession>
<evidence type="ECO:0000256" key="3">
    <source>
        <dbReference type="ARBA" id="ARBA00022701"/>
    </source>
</evidence>
<protein>
    <recommendedName>
        <fullName evidence="5">Spindle pole body component</fullName>
    </recommendedName>
</protein>
<evidence type="ECO:0000256" key="6">
    <source>
        <dbReference type="SAM" id="MobiDB-lite"/>
    </source>
</evidence>
<gene>
    <name evidence="9" type="ORF">INT45_009891</name>
</gene>
<evidence type="ECO:0000313" key="10">
    <source>
        <dbReference type="Proteomes" id="UP000646827"/>
    </source>
</evidence>
<feature type="region of interest" description="Disordered" evidence="6">
    <location>
        <begin position="1"/>
        <end position="32"/>
    </location>
</feature>
<evidence type="ECO:0000313" key="9">
    <source>
        <dbReference type="EMBL" id="KAG2220276.1"/>
    </source>
</evidence>
<dbReference type="Pfam" id="PF04130">
    <property type="entry name" value="GCP_C_terminal"/>
    <property type="match status" value="1"/>
</dbReference>
<dbReference type="GO" id="GO:0005874">
    <property type="term" value="C:microtubule"/>
    <property type="evidence" value="ECO:0007669"/>
    <property type="project" value="UniProtKB-KW"/>
</dbReference>
<dbReference type="GO" id="GO:0007020">
    <property type="term" value="P:microtubule nucleation"/>
    <property type="evidence" value="ECO:0007669"/>
    <property type="project" value="InterPro"/>
</dbReference>
<sequence>MAAMSRPRSYSTRRSPPTSPSHRAIGTSGIEQRRSMTTNRASILLSERQVNKINRKIANIRHNSIAPSPQLVPNDASFISRNSAILDERSEVGLPQSNSVIGGYPTRIQEYAVMEDLLYVLMGISGTTIKIIFPKGSDDPMMDDDEENDNGEWESVRYTIDPTLDPSVRRLVEKMLPLATYYISISAFVEQHSRYEYGSINHALSAALSSILKEYETFIAQLEYQFQSSNTFTLQQFWFYTQEDTAQQMNILHELVTTIRQLRYNRKKSTDQEDEDDIEAVLEGLQREDQGKITDQEKGGPILNILTDRMIGLSGDPRCKKTYAYLLARASIPYFEILHSWIYRGKIIDPHNEFMVLEKLSVRKENLKEDFNDAYWEMRYTVREKLVPTFLEPLQSKILLAGKYLNVVRECGVNIAKPEDMQAAMDADLKGQHVDNSTMGGTGGETTWGRNTTGPARGDVWSAVNGAGFVKSLEIAYKYANHTLLNLLVKEQQLIARLRSLKHYFFLDQSDFLTSFLDLAKEELKQPSREISLARLQSLMDLVLRNSSSVAAYDPFKEDLKVMMSPLKLVDELLRIINVAGLDSLPRDNTRWGGGGGGGSNSMVMTGSAQLERSQSMVGSISGISGVGTNTANVGTNSRDTLSGYDALTLDYTVTFPLSLVISRKALTKYQLLFRHLLYLKHVEDMLCNAWMAQKDILWKSKNSNPKIDQWKYRIFTLRHRMLMFVQQFAYYVTNEVLEPNWRRLESNLAKVSTVDQVLQFHSDFLDSCLKECMLTNAKLLRIYNKLMTSCTVFVAQTERFSQLLNTLVEQQSLDQFGIPKGGLSEAFNNTQSAFDNAQRTLIKIEETFSYHMKLLIDALNYYSATETVQFLCLVVRLDYNQYHKSKSNSSSTTNVSSSK</sequence>
<dbReference type="InterPro" id="IPR042241">
    <property type="entry name" value="GCP_C_sf"/>
</dbReference>
<dbReference type="InterPro" id="IPR041470">
    <property type="entry name" value="GCP_N"/>
</dbReference>
<proteinExistence type="inferred from homology"/>
<evidence type="ECO:0000256" key="5">
    <source>
        <dbReference type="RuleBase" id="RU363050"/>
    </source>
</evidence>